<evidence type="ECO:0000313" key="1">
    <source>
        <dbReference type="EMBL" id="KAJ7004454.1"/>
    </source>
</evidence>
<evidence type="ECO:0000313" key="2">
    <source>
        <dbReference type="Proteomes" id="UP001164929"/>
    </source>
</evidence>
<comment type="caution">
    <text evidence="1">The sequence shown here is derived from an EMBL/GenBank/DDBJ whole genome shotgun (WGS) entry which is preliminary data.</text>
</comment>
<dbReference type="AlphaFoldDB" id="A0AAD6R8Y9"/>
<keyword evidence="2" id="KW-1185">Reference proteome</keyword>
<gene>
    <name evidence="1" type="ORF">NC653_009348</name>
</gene>
<dbReference type="Gene3D" id="1.20.58.870">
    <property type="match status" value="1"/>
</dbReference>
<proteinExistence type="predicted"/>
<dbReference type="Proteomes" id="UP001164929">
    <property type="component" value="Chromosome 3"/>
</dbReference>
<accession>A0AAD6R8Y9</accession>
<protein>
    <submittedName>
        <fullName evidence="1">Uncharacterized protein</fullName>
    </submittedName>
</protein>
<dbReference type="EMBL" id="JAQIZT010000003">
    <property type="protein sequence ID" value="KAJ7004454.1"/>
    <property type="molecule type" value="Genomic_DNA"/>
</dbReference>
<organism evidence="1 2">
    <name type="scientific">Populus alba x Populus x berolinensis</name>
    <dbReference type="NCBI Taxonomy" id="444605"/>
    <lineage>
        <taxon>Eukaryota</taxon>
        <taxon>Viridiplantae</taxon>
        <taxon>Streptophyta</taxon>
        <taxon>Embryophyta</taxon>
        <taxon>Tracheophyta</taxon>
        <taxon>Spermatophyta</taxon>
        <taxon>Magnoliopsida</taxon>
        <taxon>eudicotyledons</taxon>
        <taxon>Gunneridae</taxon>
        <taxon>Pentapetalae</taxon>
        <taxon>rosids</taxon>
        <taxon>fabids</taxon>
        <taxon>Malpighiales</taxon>
        <taxon>Salicaceae</taxon>
        <taxon>Saliceae</taxon>
        <taxon>Populus</taxon>
    </lineage>
</organism>
<reference evidence="1" key="1">
    <citation type="journal article" date="2023" name="Mol. Ecol. Resour.">
        <title>Chromosome-level genome assembly of a triploid poplar Populus alba 'Berolinensis'.</title>
        <authorList>
            <person name="Chen S."/>
            <person name="Yu Y."/>
            <person name="Wang X."/>
            <person name="Wang S."/>
            <person name="Zhang T."/>
            <person name="Zhou Y."/>
            <person name="He R."/>
            <person name="Meng N."/>
            <person name="Wang Y."/>
            <person name="Liu W."/>
            <person name="Liu Z."/>
            <person name="Liu J."/>
            <person name="Guo Q."/>
            <person name="Huang H."/>
            <person name="Sederoff R.R."/>
            <person name="Wang G."/>
            <person name="Qu G."/>
            <person name="Chen S."/>
        </authorList>
    </citation>
    <scope>NUCLEOTIDE SEQUENCE</scope>
    <source>
        <strain evidence="1">SC-2020</strain>
    </source>
</reference>
<sequence length="78" mass="8765">MTNVVLQSLIRKEGYLIVVDYGSRPEAEGDGARQSSSKDDRILAVAPNYVRQLMVAQSWNARYGTQHAQPRRDVSTDQ</sequence>
<name>A0AAD6R8Y9_9ROSI</name>